<dbReference type="Pfam" id="PF13692">
    <property type="entry name" value="Glyco_trans_1_4"/>
    <property type="match status" value="1"/>
</dbReference>
<comment type="caution">
    <text evidence="1">The sequence shown here is derived from an EMBL/GenBank/DDBJ whole genome shotgun (WGS) entry which is preliminary data.</text>
</comment>
<gene>
    <name evidence="1" type="ORF">LCGC14_2051240</name>
</gene>
<dbReference type="AlphaFoldDB" id="A0A0F9HKZ9"/>
<dbReference type="EMBL" id="LAZR01024246">
    <property type="protein sequence ID" value="KKL75802.1"/>
    <property type="molecule type" value="Genomic_DNA"/>
</dbReference>
<protein>
    <recommendedName>
        <fullName evidence="2">Glycosyl transferase family 1 domain-containing protein</fullName>
    </recommendedName>
</protein>
<evidence type="ECO:0008006" key="2">
    <source>
        <dbReference type="Google" id="ProtNLM"/>
    </source>
</evidence>
<dbReference type="Gene3D" id="3.40.50.2000">
    <property type="entry name" value="Glycogen Phosphorylase B"/>
    <property type="match status" value="2"/>
</dbReference>
<organism evidence="1">
    <name type="scientific">marine sediment metagenome</name>
    <dbReference type="NCBI Taxonomy" id="412755"/>
    <lineage>
        <taxon>unclassified sequences</taxon>
        <taxon>metagenomes</taxon>
        <taxon>ecological metagenomes</taxon>
    </lineage>
</organism>
<proteinExistence type="predicted"/>
<name>A0A0F9HKZ9_9ZZZZ</name>
<dbReference type="SUPFAM" id="SSF53756">
    <property type="entry name" value="UDP-Glycosyltransferase/glycogen phosphorylase"/>
    <property type="match status" value="1"/>
</dbReference>
<evidence type="ECO:0000313" key="1">
    <source>
        <dbReference type="EMBL" id="KKL75802.1"/>
    </source>
</evidence>
<sequence>MPDPIVMISSYPPRLCGIGTFCEEAREFIRKRHRERDVLVISHTDGEGDEVLPIIDMARHDWWRIVAAKVRQLQPYVVHIQHEYGLYEYHDPRGHGDGNEGFLDLLDAIQDFPVVVEPHTVHGRLTEFEADFLFKLTQRAEVVLFKCHYQKWRLDWNFHGRGWPTPRNIMVIPHGARPDMRWSVDEVPQLRKELGLDKVGHLAKHLVGLIGWIQSNKRWDVLTSMWEDIAQTIRSTTGQGWDLLAAGSMRDPAHKADYEKYKHDVEVLEEKGLAHYYEFIPRGEVYYKVMAVCDFVVLPSTDETQSGTLARIIALNKPFITTAPMEGLTAQTLESGGGLLFTTKDMLREHVMNLATDEGLRMQLGNSLRQYLDEVVSWDVVACQYDEAYQRARLACRTNQPVVLPLEF</sequence>
<accession>A0A0F9HKZ9</accession>
<reference evidence="1" key="1">
    <citation type="journal article" date="2015" name="Nature">
        <title>Complex archaea that bridge the gap between prokaryotes and eukaryotes.</title>
        <authorList>
            <person name="Spang A."/>
            <person name="Saw J.H."/>
            <person name="Jorgensen S.L."/>
            <person name="Zaremba-Niedzwiedzka K."/>
            <person name="Martijn J."/>
            <person name="Lind A.E."/>
            <person name="van Eijk R."/>
            <person name="Schleper C."/>
            <person name="Guy L."/>
            <person name="Ettema T.J."/>
        </authorList>
    </citation>
    <scope>NUCLEOTIDE SEQUENCE</scope>
</reference>
<dbReference type="PANTHER" id="PTHR12526">
    <property type="entry name" value="GLYCOSYLTRANSFERASE"/>
    <property type="match status" value="1"/>
</dbReference>